<comment type="similarity">
    <text evidence="2">Belongs to the resistance-nodulation-cell division (RND) (TC 2.A.6) family. MmpL subfamily.</text>
</comment>
<name>A0A7Y0U037_9ACTO</name>
<comment type="subcellular location">
    <subcellularLocation>
        <location evidence="1">Cell membrane</location>
        <topology evidence="1">Multi-pass membrane protein</topology>
    </subcellularLocation>
</comment>
<dbReference type="InterPro" id="IPR004869">
    <property type="entry name" value="MMPL_dom"/>
</dbReference>
<feature type="transmembrane region" description="Helical" evidence="7">
    <location>
        <begin position="605"/>
        <end position="630"/>
    </location>
</feature>
<dbReference type="SUPFAM" id="SSF82866">
    <property type="entry name" value="Multidrug efflux transporter AcrB transmembrane domain"/>
    <property type="match status" value="1"/>
</dbReference>
<evidence type="ECO:0000256" key="6">
    <source>
        <dbReference type="ARBA" id="ARBA00023136"/>
    </source>
</evidence>
<feature type="transmembrane region" description="Helical" evidence="7">
    <location>
        <begin position="579"/>
        <end position="598"/>
    </location>
</feature>
<keyword evidence="4 7" id="KW-0812">Transmembrane</keyword>
<feature type="transmembrane region" description="Helical" evidence="7">
    <location>
        <begin position="30"/>
        <end position="54"/>
    </location>
</feature>
<reference evidence="9 10" key="1">
    <citation type="submission" date="2020-04" db="EMBL/GenBank/DDBJ databases">
        <title>Antimicrobial susceptibility and clonality of vaginal-derived multi-drug resistant Mobiluncus isolates in China.</title>
        <authorList>
            <person name="Zhang X."/>
        </authorList>
    </citation>
    <scope>NUCLEOTIDE SEQUENCE [LARGE SCALE GENOMIC DNA]</scope>
    <source>
        <strain evidence="9 10">13</strain>
    </source>
</reference>
<evidence type="ECO:0000256" key="5">
    <source>
        <dbReference type="ARBA" id="ARBA00022989"/>
    </source>
</evidence>
<dbReference type="InterPro" id="IPR050545">
    <property type="entry name" value="Mycobact_MmpL"/>
</dbReference>
<comment type="caution">
    <text evidence="9">The sequence shown here is derived from an EMBL/GenBank/DDBJ whole genome shotgun (WGS) entry which is preliminary data.</text>
</comment>
<dbReference type="Proteomes" id="UP000578252">
    <property type="component" value="Unassembled WGS sequence"/>
</dbReference>
<evidence type="ECO:0000313" key="9">
    <source>
        <dbReference type="EMBL" id="NMW64495.1"/>
    </source>
</evidence>
<keyword evidence="3" id="KW-1003">Cell membrane</keyword>
<dbReference type="PANTHER" id="PTHR33406">
    <property type="entry name" value="MEMBRANE PROTEIN MJ1562-RELATED"/>
    <property type="match status" value="1"/>
</dbReference>
<dbReference type="Gene3D" id="1.20.1640.10">
    <property type="entry name" value="Multidrug efflux transporter AcrB transmembrane domain"/>
    <property type="match status" value="1"/>
</dbReference>
<accession>A0A7Y0U037</accession>
<dbReference type="EMBL" id="JABCUR010000002">
    <property type="protein sequence ID" value="NMW64495.1"/>
    <property type="molecule type" value="Genomic_DNA"/>
</dbReference>
<feature type="transmembrane region" description="Helical" evidence="7">
    <location>
        <begin position="221"/>
        <end position="254"/>
    </location>
</feature>
<keyword evidence="6 7" id="KW-0472">Membrane</keyword>
<evidence type="ECO:0000256" key="4">
    <source>
        <dbReference type="ARBA" id="ARBA00022692"/>
    </source>
</evidence>
<sequence length="763" mass="83075">MENRAEGYERIVNVFANLYRNLSRGPLPAVLLWALIVVVLATFALTGFGFGNVWNRTENRLVSIPGSESYRASELLAPNESTNYAVYLLVDGVDMEKQHHEVLNVLQTATKNLQEIPGVIPAGVLHPFAAGDQATNPQAAAQMRGFIAKNKRGFMVVTFLDLTQFPEKAKEIRKMTETEMRQIAVDMRSFAPQARGLVNDKDLNNEAIALTAKTDTHLATVAAVIAIALVMFLTSGSMLMTLLILTACVTAWAISRAFTNLVSTFTPPTPEDPALVTVISLVTISGYTILLLARSRAQLAVIRYTAEIPDLRKIVLGRNQKRRSRRAATGSPLDEVFAHALPLVVTSTALITLGLVTVAFFPASHLKWVALVSIASVWGCSLATLSLIPALLYLTARWLEMPRPSWHRNLFNRLSGLVHTVKTQIFPSFQRKTPPTFRLKITIVTVITVLMIIPIFGITWRTAGEVGLHPHSPTAKFHALRQNQYGNTGATPDAIVLGKTTSAEMATWAGQVLKIPGVANAIVSPENIGSFAMLDVTFKENHTQREAVQIVTKIRTLPANFAKLVTGQTANEIDFAKQLLRYLPPAVLVMAMAAFLVIATATRRLWLAATATATNLAISLASLGITTGVFQDGAGFFIPFLNQSEGVEPSVAVLLAGYGFATALDYQIYVISKSGSVDYSTQEIPVLLRELTPSRGILWTKSAVNLAILFSFLPVTSQGVKQPVFALALMLLGHATLNQLVLAPLLAPYPDQLPAENTLIWKN</sequence>
<gene>
    <name evidence="9" type="ORF">HHJ78_02875</name>
</gene>
<feature type="transmembrane region" description="Helical" evidence="7">
    <location>
        <begin position="336"/>
        <end position="362"/>
    </location>
</feature>
<protein>
    <submittedName>
        <fullName evidence="9">MMPL family transporter</fullName>
    </submittedName>
</protein>
<dbReference type="Pfam" id="PF03176">
    <property type="entry name" value="MMPL"/>
    <property type="match status" value="1"/>
</dbReference>
<keyword evidence="5 7" id="KW-1133">Transmembrane helix</keyword>
<dbReference type="GO" id="GO:0005886">
    <property type="term" value="C:plasma membrane"/>
    <property type="evidence" value="ECO:0007669"/>
    <property type="project" value="UniProtKB-SubCell"/>
</dbReference>
<evidence type="ECO:0000256" key="2">
    <source>
        <dbReference type="ARBA" id="ARBA00010157"/>
    </source>
</evidence>
<evidence type="ECO:0000259" key="8">
    <source>
        <dbReference type="Pfam" id="PF03176"/>
    </source>
</evidence>
<evidence type="ECO:0000313" key="10">
    <source>
        <dbReference type="Proteomes" id="UP000578252"/>
    </source>
</evidence>
<evidence type="ECO:0000256" key="3">
    <source>
        <dbReference type="ARBA" id="ARBA00022475"/>
    </source>
</evidence>
<dbReference type="PANTHER" id="PTHR33406:SF6">
    <property type="entry name" value="MEMBRANE PROTEIN YDGH-RELATED"/>
    <property type="match status" value="1"/>
</dbReference>
<proteinExistence type="inferred from homology"/>
<organism evidence="9 10">
    <name type="scientific">Mobiluncus mulieris</name>
    <dbReference type="NCBI Taxonomy" id="2052"/>
    <lineage>
        <taxon>Bacteria</taxon>
        <taxon>Bacillati</taxon>
        <taxon>Actinomycetota</taxon>
        <taxon>Actinomycetes</taxon>
        <taxon>Actinomycetales</taxon>
        <taxon>Actinomycetaceae</taxon>
        <taxon>Mobiluncus</taxon>
    </lineage>
</organism>
<dbReference type="AlphaFoldDB" id="A0A7Y0U037"/>
<feature type="transmembrane region" description="Helical" evidence="7">
    <location>
        <begin position="441"/>
        <end position="460"/>
    </location>
</feature>
<feature type="transmembrane region" description="Helical" evidence="7">
    <location>
        <begin position="368"/>
        <end position="394"/>
    </location>
</feature>
<evidence type="ECO:0000256" key="1">
    <source>
        <dbReference type="ARBA" id="ARBA00004651"/>
    </source>
</evidence>
<evidence type="ECO:0000256" key="7">
    <source>
        <dbReference type="SAM" id="Phobius"/>
    </source>
</evidence>
<feature type="transmembrane region" description="Helical" evidence="7">
    <location>
        <begin position="274"/>
        <end position="293"/>
    </location>
</feature>
<feature type="domain" description="Membrane transport protein MMPL" evidence="8">
    <location>
        <begin position="208"/>
        <end position="300"/>
    </location>
</feature>